<dbReference type="EC" id="3.1.3.48" evidence="2"/>
<keyword evidence="8" id="KW-1185">Reference proteome</keyword>
<comment type="catalytic activity">
    <reaction evidence="5">
        <text>O-phospho-L-tyrosyl-[protein] + H2O = L-tyrosyl-[protein] + phosphate</text>
        <dbReference type="Rhea" id="RHEA:10684"/>
        <dbReference type="Rhea" id="RHEA-COMP:10136"/>
        <dbReference type="Rhea" id="RHEA-COMP:20101"/>
        <dbReference type="ChEBI" id="CHEBI:15377"/>
        <dbReference type="ChEBI" id="CHEBI:43474"/>
        <dbReference type="ChEBI" id="CHEBI:46858"/>
        <dbReference type="ChEBI" id="CHEBI:61978"/>
        <dbReference type="EC" id="3.1.3.48"/>
    </reaction>
</comment>
<evidence type="ECO:0000256" key="5">
    <source>
        <dbReference type="ARBA" id="ARBA00051722"/>
    </source>
</evidence>
<dbReference type="PANTHER" id="PTHR11717:SF7">
    <property type="entry name" value="LOW MOLECULAR WEIGHT PHOSPHOTYROSINE PROTEIN PHOSPHATASE"/>
    <property type="match status" value="1"/>
</dbReference>
<dbReference type="InterPro" id="IPR023485">
    <property type="entry name" value="Ptyr_pPase"/>
</dbReference>
<dbReference type="PANTHER" id="PTHR11717">
    <property type="entry name" value="LOW MOLECULAR WEIGHT PROTEIN TYROSINE PHOSPHATASE"/>
    <property type="match status" value="1"/>
</dbReference>
<evidence type="ECO:0000256" key="4">
    <source>
        <dbReference type="ARBA" id="ARBA00022912"/>
    </source>
</evidence>
<accession>A0ABV7CYP9</accession>
<sequence>MIKVLFVCLGNICRSPMAEAVFRDMINKENLEGEIEIDSSGISDTHAGSRPHQGTRNLLDQNNISYEGILSRQIEDRDWERFDYIIAMDEENVSDLRSLDRQTEGTVVKKLMDFVEEPQDVNVPDPYYTGNFDYTYQLVQEGCSQFLSFLKEKHDL</sequence>
<dbReference type="InterPro" id="IPR017867">
    <property type="entry name" value="Tyr_phospatase_low_mol_wt"/>
</dbReference>
<dbReference type="SMART" id="SM00226">
    <property type="entry name" value="LMWPc"/>
    <property type="match status" value="1"/>
</dbReference>
<organism evidence="7 8">
    <name type="scientific">Virgibacillus xinjiangensis</name>
    <dbReference type="NCBI Taxonomy" id="393090"/>
    <lineage>
        <taxon>Bacteria</taxon>
        <taxon>Bacillati</taxon>
        <taxon>Bacillota</taxon>
        <taxon>Bacilli</taxon>
        <taxon>Bacillales</taxon>
        <taxon>Bacillaceae</taxon>
        <taxon>Virgibacillus</taxon>
    </lineage>
</organism>
<dbReference type="Gene3D" id="3.40.50.2300">
    <property type="match status" value="1"/>
</dbReference>
<evidence type="ECO:0000256" key="1">
    <source>
        <dbReference type="ARBA" id="ARBA00011063"/>
    </source>
</evidence>
<proteinExistence type="inferred from homology"/>
<evidence type="ECO:0000313" key="8">
    <source>
        <dbReference type="Proteomes" id="UP001595279"/>
    </source>
</evidence>
<dbReference type="InterPro" id="IPR050438">
    <property type="entry name" value="LMW_PTPase"/>
</dbReference>
<reference evidence="8" key="1">
    <citation type="journal article" date="2019" name="Int. J. Syst. Evol. Microbiol.">
        <title>The Global Catalogue of Microorganisms (GCM) 10K type strain sequencing project: providing services to taxonomists for standard genome sequencing and annotation.</title>
        <authorList>
            <consortium name="The Broad Institute Genomics Platform"/>
            <consortium name="The Broad Institute Genome Sequencing Center for Infectious Disease"/>
            <person name="Wu L."/>
            <person name="Ma J."/>
        </authorList>
    </citation>
    <scope>NUCLEOTIDE SEQUENCE [LARGE SCALE GENOMIC DNA]</scope>
    <source>
        <strain evidence="8">KCTC 13128</strain>
    </source>
</reference>
<dbReference type="SUPFAM" id="SSF52788">
    <property type="entry name" value="Phosphotyrosine protein phosphatases I"/>
    <property type="match status" value="1"/>
</dbReference>
<dbReference type="Pfam" id="PF01451">
    <property type="entry name" value="LMWPc"/>
    <property type="match status" value="1"/>
</dbReference>
<keyword evidence="3 7" id="KW-0378">Hydrolase</keyword>
<evidence type="ECO:0000313" key="7">
    <source>
        <dbReference type="EMBL" id="MFC3041238.1"/>
    </source>
</evidence>
<comment type="caution">
    <text evidence="7">The sequence shown here is derived from an EMBL/GenBank/DDBJ whole genome shotgun (WGS) entry which is preliminary data.</text>
</comment>
<name>A0ABV7CYP9_9BACI</name>
<dbReference type="GO" id="GO:0004725">
    <property type="term" value="F:protein tyrosine phosphatase activity"/>
    <property type="evidence" value="ECO:0007669"/>
    <property type="project" value="UniProtKB-EC"/>
</dbReference>
<dbReference type="InterPro" id="IPR036196">
    <property type="entry name" value="Ptyr_pPase_sf"/>
</dbReference>
<dbReference type="EMBL" id="JBHRSA010000047">
    <property type="protein sequence ID" value="MFC3041238.1"/>
    <property type="molecule type" value="Genomic_DNA"/>
</dbReference>
<evidence type="ECO:0000259" key="6">
    <source>
        <dbReference type="SMART" id="SM00226"/>
    </source>
</evidence>
<dbReference type="Proteomes" id="UP001595279">
    <property type="component" value="Unassembled WGS sequence"/>
</dbReference>
<protein>
    <recommendedName>
        <fullName evidence="2">protein-tyrosine-phosphatase</fullName>
        <ecNumber evidence="2">3.1.3.48</ecNumber>
    </recommendedName>
</protein>
<dbReference type="PRINTS" id="PR00719">
    <property type="entry name" value="LMWPTPASE"/>
</dbReference>
<feature type="domain" description="Phosphotyrosine protein phosphatase I" evidence="6">
    <location>
        <begin position="2"/>
        <end position="149"/>
    </location>
</feature>
<dbReference type="CDD" id="cd16343">
    <property type="entry name" value="LMWPTP"/>
    <property type="match status" value="1"/>
</dbReference>
<keyword evidence="4" id="KW-0904">Protein phosphatase</keyword>
<evidence type="ECO:0000256" key="2">
    <source>
        <dbReference type="ARBA" id="ARBA00013064"/>
    </source>
</evidence>
<comment type="similarity">
    <text evidence="1">Belongs to the low molecular weight phosphotyrosine protein phosphatase family.</text>
</comment>
<dbReference type="RefSeq" id="WP_390273537.1">
    <property type="nucleotide sequence ID" value="NZ_JBHRSA010000047.1"/>
</dbReference>
<gene>
    <name evidence="7" type="ORF">ACFOGI_13395</name>
</gene>
<evidence type="ECO:0000256" key="3">
    <source>
        <dbReference type="ARBA" id="ARBA00022801"/>
    </source>
</evidence>